<protein>
    <submittedName>
        <fullName evidence="1">2OG-Fe(II) oxygenase family protein</fullName>
    </submittedName>
</protein>
<dbReference type="Gene3D" id="2.60.120.620">
    <property type="entry name" value="q2cbj1_9rhob like domain"/>
    <property type="match status" value="1"/>
</dbReference>
<keyword evidence="2" id="KW-1185">Reference proteome</keyword>
<comment type="caution">
    <text evidence="1">The sequence shown here is derived from an EMBL/GenBank/DDBJ whole genome shotgun (WGS) entry which is preliminary data.</text>
</comment>
<sequence length="320" mass="34788">MADPRHEAIEPLLRRALAHLIAGEREAGLAIYLDLLRAGRAEAMPVGNHLALLERAGRAGEAAALRALTLERGGILARRGAALDGTPIDPAAEYEALFARGLVNSRMVQDYLAGLSRRGEADRVAAFFDAARLLRIVRIDPALGPAARDMLLRAENPADYRQSELSVNQMCRIDGLEELGGPAPALIAALRTEADRYLADWAASDHPLADQVPRHIRVKYWGLISRGEGFNTPHIHHRGWATGVYYPIAVEGGAGHQGGGDICVGPPPRLKQRYPGWPDARIRPEPGMLILMPSFYTHWTIPLGAPGLRLSIAFDMIRAG</sequence>
<dbReference type="EMBL" id="JBHTJG010000006">
    <property type="protein sequence ID" value="MFD0947310.1"/>
    <property type="molecule type" value="Genomic_DNA"/>
</dbReference>
<dbReference type="RefSeq" id="WP_264944926.1">
    <property type="nucleotide sequence ID" value="NZ_JAPDRA010000006.1"/>
</dbReference>
<reference evidence="2" key="1">
    <citation type="journal article" date="2019" name="Int. J. Syst. Evol. Microbiol.">
        <title>The Global Catalogue of Microorganisms (GCM) 10K type strain sequencing project: providing services to taxonomists for standard genome sequencing and annotation.</title>
        <authorList>
            <consortium name="The Broad Institute Genomics Platform"/>
            <consortium name="The Broad Institute Genome Sequencing Center for Infectious Disease"/>
            <person name="Wu L."/>
            <person name="Ma J."/>
        </authorList>
    </citation>
    <scope>NUCLEOTIDE SEQUENCE [LARGE SCALE GENOMIC DNA]</scope>
    <source>
        <strain evidence="2">CCUG 62982</strain>
    </source>
</reference>
<accession>A0ABW3HA53</accession>
<dbReference type="InterPro" id="IPR012668">
    <property type="entry name" value="CHP02466"/>
</dbReference>
<proteinExistence type="predicted"/>
<evidence type="ECO:0000313" key="2">
    <source>
        <dbReference type="Proteomes" id="UP001596977"/>
    </source>
</evidence>
<gene>
    <name evidence="1" type="ORF">ACFQ1E_13250</name>
</gene>
<name>A0ABW3HA53_9SPHN</name>
<dbReference type="Proteomes" id="UP001596977">
    <property type="component" value="Unassembled WGS sequence"/>
</dbReference>
<evidence type="ECO:0000313" key="1">
    <source>
        <dbReference type="EMBL" id="MFD0947310.1"/>
    </source>
</evidence>
<dbReference type="Pfam" id="PF13759">
    <property type="entry name" value="2OG-FeII_Oxy_5"/>
    <property type="match status" value="1"/>
</dbReference>
<organism evidence="1 2">
    <name type="scientific">Sphingomonas canadensis</name>
    <dbReference type="NCBI Taxonomy" id="1219257"/>
    <lineage>
        <taxon>Bacteria</taxon>
        <taxon>Pseudomonadati</taxon>
        <taxon>Pseudomonadota</taxon>
        <taxon>Alphaproteobacteria</taxon>
        <taxon>Sphingomonadales</taxon>
        <taxon>Sphingomonadaceae</taxon>
        <taxon>Sphingomonas</taxon>
    </lineage>
</organism>